<dbReference type="Gene3D" id="3.40.390.70">
    <property type="match status" value="1"/>
</dbReference>
<dbReference type="AlphaFoldDB" id="A0AA95KHA7"/>
<feature type="domain" description="Zinc-ribbon" evidence="1">
    <location>
        <begin position="4"/>
        <end position="93"/>
    </location>
</feature>
<name>A0AA95KHA7_9GAMM</name>
<dbReference type="EMBL" id="CP124755">
    <property type="protein sequence ID" value="WGZ90180.1"/>
    <property type="molecule type" value="Genomic_DNA"/>
</dbReference>
<dbReference type="KEGG" id="tdu:QJT80_11810"/>
<sequence>MKRFHCVCGKEVFFEDLSCPACGRQLGFNPQTLQLITRPTFEQGVLWQALNGRLLRQCAHRQHTLECNWLLDNADPNSQCVACRLTRVIPSQSIPMNVHRWRLLERAKRRLVYSLLWLGLPVVPKQVDNVNGLAFDFMEDQRSNPLVKKKVVYTGHDNGVITLNAIEADEEHRVAARIRLNEDYRTLLGHMRHESGHYYWMSLIRDSDKLWRFRHLFGDEGNYRQALDYYYMHGSVDNWQERHISAYASSHPWEDWAETWAHYLHMMDTMETAMQFGALPSANLHTSDFNCLASDWQQLTVLMNSLNHSMGLGDAYPFTLTKQVMVKLRFVHQVIDSKQRSSHAWIERY</sequence>
<reference evidence="2" key="2">
    <citation type="submission" date="2023-04" db="EMBL/GenBank/DDBJ databases">
        <authorList>
            <person name="Beletskiy A.V."/>
            <person name="Mardanov A.V."/>
            <person name="Ravin N.V."/>
        </authorList>
    </citation>
    <scope>NUCLEOTIDE SEQUENCE</scope>
    <source>
        <strain evidence="2">GKL-01</strain>
    </source>
</reference>
<dbReference type="Proteomes" id="UP001300672">
    <property type="component" value="Chromosome"/>
</dbReference>
<accession>A0AA95KHA7</accession>
<evidence type="ECO:0000259" key="1">
    <source>
        <dbReference type="Pfam" id="PF10005"/>
    </source>
</evidence>
<dbReference type="InterPro" id="IPR031321">
    <property type="entry name" value="UCP012641"/>
</dbReference>
<evidence type="ECO:0000313" key="2">
    <source>
        <dbReference type="EMBL" id="WGZ90180.1"/>
    </source>
</evidence>
<proteinExistence type="predicted"/>
<dbReference type="InterPro" id="IPR011201">
    <property type="entry name" value="Zinc-ribbon_6_bact"/>
</dbReference>
<organism evidence="2">
    <name type="scientific">Candidatus Thiocaldithrix dubininis</name>
    <dbReference type="NCBI Taxonomy" id="3080823"/>
    <lineage>
        <taxon>Bacteria</taxon>
        <taxon>Pseudomonadati</taxon>
        <taxon>Pseudomonadota</taxon>
        <taxon>Gammaproteobacteria</taxon>
        <taxon>Thiotrichales</taxon>
        <taxon>Thiotrichaceae</taxon>
        <taxon>Candidatus Thiocaldithrix</taxon>
    </lineage>
</organism>
<protein>
    <submittedName>
        <fullName evidence="2">Zinc-binding metallopeptidase</fullName>
    </submittedName>
</protein>
<dbReference type="PIRSF" id="PIRSF012641">
    <property type="entry name" value="UCP012641"/>
    <property type="match status" value="1"/>
</dbReference>
<dbReference type="Pfam" id="PF10005">
    <property type="entry name" value="Zn_ribbon_DZR_6"/>
    <property type="match status" value="1"/>
</dbReference>
<reference evidence="2" key="1">
    <citation type="journal article" date="2023" name="Int. J. Mol. Sci.">
        <title>Metagenomics Revealed a New Genus 'Candidatus Thiocaldithrix dubininis' gen. nov., sp. nov. and a New Species 'Candidatus Thiothrix putei' sp. nov. in the Family Thiotrichaceae, Some Members of Which Have Traits of Both Na+- and H+-Motive Energetics.</title>
        <authorList>
            <person name="Ravin N.V."/>
            <person name="Muntyan M.S."/>
            <person name="Smolyakov D.D."/>
            <person name="Rudenko T.S."/>
            <person name="Beletsky A.V."/>
            <person name="Mardanov A.V."/>
            <person name="Grabovich M.Y."/>
        </authorList>
    </citation>
    <scope>NUCLEOTIDE SEQUENCE</scope>
    <source>
        <strain evidence="2">GKL-01</strain>
    </source>
</reference>
<dbReference type="Pfam" id="PF15887">
    <property type="entry name" value="Peptidase_Mx"/>
    <property type="match status" value="1"/>
</dbReference>
<gene>
    <name evidence="2" type="ORF">QJT80_11810</name>
</gene>